<evidence type="ECO:0000256" key="1">
    <source>
        <dbReference type="SAM" id="MobiDB-lite"/>
    </source>
</evidence>
<proteinExistence type="predicted"/>
<organism evidence="2 3">
    <name type="scientific">Actinacidiphila rubida</name>
    <dbReference type="NCBI Taxonomy" id="310780"/>
    <lineage>
        <taxon>Bacteria</taxon>
        <taxon>Bacillati</taxon>
        <taxon>Actinomycetota</taxon>
        <taxon>Actinomycetes</taxon>
        <taxon>Kitasatosporales</taxon>
        <taxon>Streptomycetaceae</taxon>
        <taxon>Actinacidiphila</taxon>
    </lineage>
</organism>
<gene>
    <name evidence="2" type="ORF">SAMN05216267_1007139</name>
</gene>
<reference evidence="2 3" key="1">
    <citation type="submission" date="2016-10" db="EMBL/GenBank/DDBJ databases">
        <authorList>
            <person name="de Groot N.N."/>
        </authorList>
    </citation>
    <scope>NUCLEOTIDE SEQUENCE [LARGE SCALE GENOMIC DNA]</scope>
    <source>
        <strain evidence="2 3">CGMCC 4.2026</strain>
    </source>
</reference>
<evidence type="ECO:0000313" key="2">
    <source>
        <dbReference type="EMBL" id="SEN61739.1"/>
    </source>
</evidence>
<feature type="region of interest" description="Disordered" evidence="1">
    <location>
        <begin position="508"/>
        <end position="549"/>
    </location>
</feature>
<keyword evidence="3" id="KW-1185">Reference proteome</keyword>
<feature type="compositionally biased region" description="Basic and acidic residues" evidence="1">
    <location>
        <begin position="430"/>
        <end position="455"/>
    </location>
</feature>
<dbReference type="OrthoDB" id="140186at2"/>
<dbReference type="EMBL" id="FODD01000007">
    <property type="protein sequence ID" value="SEN61739.1"/>
    <property type="molecule type" value="Genomic_DNA"/>
</dbReference>
<dbReference type="Proteomes" id="UP000181951">
    <property type="component" value="Unassembled WGS sequence"/>
</dbReference>
<sequence length="549" mass="58154">MSVLQALARAEAVAGGRAVPGATVLHRRLSARPLVLAVLTTAGEAGAPLGALVGTERDAPRLLVVPQPLDRDLRFAFFAELAGIMLPLLDAYGERTETEPATRNREESQLCSDALQIVVPNAATVEYVRLIGRSTRFLRTSDDPDAAYPVPAPLPLLGRWLTHYAERARTPGSSLLLAMTDLLARHWTTGQSTLEDQHLGALLGWIDPPPGTDGAAAAARAETGRTPDGLLVSPPAGPATDPRFDNRLLAPALARFDAARKAGSGVARAQAELRRLVESQLRPVWDDVWHGLDLLRALPEGAHVEERWKRDRWSFTGHHDRVKAGEPPQPRRDDAIAAAQKLAGRETAQARLSAQEALDDPLAMASRRLSGEAFSGVVRGVEEAFSEGRRPMPRPLVTVKTDDLPQAEPGARAFRAVPEARSAQPAELVSVDRDPEPGAGRDRNPDDGGADRSDAADGSGSTGASGGRSAAGRLVTVRLTGGMGNGRVPKEGSVPVPGDLVTFTFFEHEPRGGPSLPDPEATPWTHGGPPGAAAAVPEAPDPVTAEDHL</sequence>
<dbReference type="STRING" id="310780.SAMN05216267_1007139"/>
<name>A0A1H8HZR4_9ACTN</name>
<accession>A0A1H8HZR4</accession>
<feature type="region of interest" description="Disordered" evidence="1">
    <location>
        <begin position="385"/>
        <end position="473"/>
    </location>
</feature>
<protein>
    <submittedName>
        <fullName evidence="2">Uncharacterized protein</fullName>
    </submittedName>
</protein>
<dbReference type="RefSeq" id="WP_069463168.1">
    <property type="nucleotide sequence ID" value="NZ_FODD01000007.1"/>
</dbReference>
<evidence type="ECO:0000313" key="3">
    <source>
        <dbReference type="Proteomes" id="UP000181951"/>
    </source>
</evidence>
<dbReference type="AlphaFoldDB" id="A0A1H8HZR4"/>
<feature type="compositionally biased region" description="Low complexity" evidence="1">
    <location>
        <begin position="521"/>
        <end position="543"/>
    </location>
</feature>